<dbReference type="OrthoDB" id="3253623at2759"/>
<dbReference type="Proteomes" id="UP000799118">
    <property type="component" value="Unassembled WGS sequence"/>
</dbReference>
<evidence type="ECO:0000313" key="3">
    <source>
        <dbReference type="Proteomes" id="UP000799118"/>
    </source>
</evidence>
<evidence type="ECO:0000313" key="2">
    <source>
        <dbReference type="EMBL" id="KAE9384182.1"/>
    </source>
</evidence>
<keyword evidence="3" id="KW-1185">Reference proteome</keyword>
<name>A0A6A4GF44_9AGAR</name>
<keyword evidence="1" id="KW-1133">Transmembrane helix</keyword>
<feature type="transmembrane region" description="Helical" evidence="1">
    <location>
        <begin position="113"/>
        <end position="132"/>
    </location>
</feature>
<dbReference type="EMBL" id="ML770200">
    <property type="protein sequence ID" value="KAE9384182.1"/>
    <property type="molecule type" value="Genomic_DNA"/>
</dbReference>
<reference evidence="2" key="1">
    <citation type="journal article" date="2019" name="Environ. Microbiol.">
        <title>Fungal ecological strategies reflected in gene transcription - a case study of two litter decomposers.</title>
        <authorList>
            <person name="Barbi F."/>
            <person name="Kohler A."/>
            <person name="Barry K."/>
            <person name="Baskaran P."/>
            <person name="Daum C."/>
            <person name="Fauchery L."/>
            <person name="Ihrmark K."/>
            <person name="Kuo A."/>
            <person name="LaButti K."/>
            <person name="Lipzen A."/>
            <person name="Morin E."/>
            <person name="Grigoriev I.V."/>
            <person name="Henrissat B."/>
            <person name="Lindahl B."/>
            <person name="Martin F."/>
        </authorList>
    </citation>
    <scope>NUCLEOTIDE SEQUENCE</scope>
    <source>
        <strain evidence="2">JB14</strain>
    </source>
</reference>
<dbReference type="AlphaFoldDB" id="A0A6A4GF44"/>
<organism evidence="2 3">
    <name type="scientific">Gymnopus androsaceus JB14</name>
    <dbReference type="NCBI Taxonomy" id="1447944"/>
    <lineage>
        <taxon>Eukaryota</taxon>
        <taxon>Fungi</taxon>
        <taxon>Dikarya</taxon>
        <taxon>Basidiomycota</taxon>
        <taxon>Agaricomycotina</taxon>
        <taxon>Agaricomycetes</taxon>
        <taxon>Agaricomycetidae</taxon>
        <taxon>Agaricales</taxon>
        <taxon>Marasmiineae</taxon>
        <taxon>Omphalotaceae</taxon>
        <taxon>Gymnopus</taxon>
    </lineage>
</organism>
<protein>
    <submittedName>
        <fullName evidence="2">Uncharacterized protein</fullName>
    </submittedName>
</protein>
<keyword evidence="1" id="KW-0812">Transmembrane</keyword>
<keyword evidence="1" id="KW-0472">Membrane</keyword>
<proteinExistence type="predicted"/>
<sequence length="355" mass="39103">MAEEINTASARAVLSAQRLQDVLDKSLDSLAPLYTGSLDSLEPQVVLGNAEACLAHVQKGIGSISRPAATDAIGKAKKSMATLEKKIRQLRKVYPGNTAVKIDDTKHFINLTFGYHVATLIAFCIVLASRIFQGAARRGAGALLKGIKLFGYNLTLLAGGPNDLQKLALSTIPDSIPAVETKFNLDVEAIPHAMCTKCGYVYSPTYPRGFSKPEWPQRCSYRLIELSEPCGESLLKSDGQPRKMLEYYPFPDWFGRFLSLPGTEEYIAQYYGLPPSTKYDVKDDSFFYTLTSPKCAAIDSSNTLQYIQSSVRETITPSWVTKPPGISRAGTLKAADHWRGLYYIHLPLYKDQSLG</sequence>
<gene>
    <name evidence="2" type="ORF">BT96DRAFT_1008336</name>
</gene>
<evidence type="ECO:0000256" key="1">
    <source>
        <dbReference type="SAM" id="Phobius"/>
    </source>
</evidence>
<accession>A0A6A4GF44</accession>